<sequence length="320" mass="34314">MTECHPGSGLLPGEGPVSENADVNDVNDVNAEPGWDWAEAEEADAEPRAELRTDVPHPARMYDYYLGGKDNFPADRAAAEQVVKLVPTVPDAARANRRFLGRAVRHAGRLGIRQFLDIGTGIPTAENTHEVAQRLAPESRIVYVDNDPMVLTHARALLSSTPEGRTAYVDADFHDPDAILNAPVVKELIDFSKPVALQVVALLHFLSDADQPYALLDRYKQALAPGSVLILSHGTADHSDDEETKSAVTGIYQAAGITVATRSHDEVQRFALGSGGWELLGPGVASVHEWAAGDEAASDDDRRLTAAQVGGYGLMAVKKG</sequence>
<dbReference type="Pfam" id="PF04672">
    <property type="entry name" value="Methyltransf_19"/>
    <property type="match status" value="1"/>
</dbReference>
<dbReference type="Proteomes" id="UP000183015">
    <property type="component" value="Unassembled WGS sequence"/>
</dbReference>
<dbReference type="Gene3D" id="3.40.50.150">
    <property type="entry name" value="Vaccinia Virus protein VP39"/>
    <property type="match status" value="1"/>
</dbReference>
<evidence type="ECO:0000313" key="2">
    <source>
        <dbReference type="EMBL" id="SEL66185.1"/>
    </source>
</evidence>
<keyword evidence="2" id="KW-0489">Methyltransferase</keyword>
<dbReference type="SUPFAM" id="SSF53335">
    <property type="entry name" value="S-adenosyl-L-methionine-dependent methyltransferases"/>
    <property type="match status" value="1"/>
</dbReference>
<name>A0A1H7S138_STRJI</name>
<evidence type="ECO:0000313" key="3">
    <source>
        <dbReference type="Proteomes" id="UP000183015"/>
    </source>
</evidence>
<organism evidence="2 3">
    <name type="scientific">Streptacidiphilus jiangxiensis</name>
    <dbReference type="NCBI Taxonomy" id="235985"/>
    <lineage>
        <taxon>Bacteria</taxon>
        <taxon>Bacillati</taxon>
        <taxon>Actinomycetota</taxon>
        <taxon>Actinomycetes</taxon>
        <taxon>Kitasatosporales</taxon>
        <taxon>Streptomycetaceae</taxon>
        <taxon>Streptacidiphilus</taxon>
    </lineage>
</organism>
<feature type="region of interest" description="Disordered" evidence="1">
    <location>
        <begin position="1"/>
        <end position="31"/>
    </location>
</feature>
<dbReference type="OrthoDB" id="4134439at2"/>
<dbReference type="PIRSF" id="PIRSF017393">
    <property type="entry name" value="MTase_SAV2177"/>
    <property type="match status" value="1"/>
</dbReference>
<reference evidence="3" key="1">
    <citation type="submission" date="2016-10" db="EMBL/GenBank/DDBJ databases">
        <authorList>
            <person name="Varghese N."/>
        </authorList>
    </citation>
    <scope>NUCLEOTIDE SEQUENCE [LARGE SCALE GENOMIC DNA]</scope>
    <source>
        <strain evidence="3">DSM 45096 / BCRC 16803 / CGMCC 4.1857 / CIP 109030 / JCM 12277 / KCTC 19219 / NBRC 100920 / 33214</strain>
    </source>
</reference>
<proteinExistence type="predicted"/>
<gene>
    <name evidence="2" type="ORF">SAMN05414137_11190</name>
</gene>
<dbReference type="GO" id="GO:0008168">
    <property type="term" value="F:methyltransferase activity"/>
    <property type="evidence" value="ECO:0007669"/>
    <property type="project" value="UniProtKB-KW"/>
</dbReference>
<dbReference type="InterPro" id="IPR006764">
    <property type="entry name" value="SAM_dep_MeTrfase_SAV2177_type"/>
</dbReference>
<dbReference type="AlphaFoldDB" id="A0A1H7S138"/>
<evidence type="ECO:0000256" key="1">
    <source>
        <dbReference type="SAM" id="MobiDB-lite"/>
    </source>
</evidence>
<protein>
    <submittedName>
        <fullName evidence="2">S-adenosyl methyltransferase</fullName>
    </submittedName>
</protein>
<keyword evidence="3" id="KW-1185">Reference proteome</keyword>
<accession>A0A1H7S138</accession>
<dbReference type="STRING" id="235985.SAMN05414137_11190"/>
<dbReference type="EMBL" id="FOAZ01000011">
    <property type="protein sequence ID" value="SEL66185.1"/>
    <property type="molecule type" value="Genomic_DNA"/>
</dbReference>
<keyword evidence="2" id="KW-0808">Transferase</keyword>
<dbReference type="InterPro" id="IPR029063">
    <property type="entry name" value="SAM-dependent_MTases_sf"/>
</dbReference>
<dbReference type="GO" id="GO:0032259">
    <property type="term" value="P:methylation"/>
    <property type="evidence" value="ECO:0007669"/>
    <property type="project" value="UniProtKB-KW"/>
</dbReference>
<dbReference type="eggNOG" id="COG4106">
    <property type="taxonomic scope" value="Bacteria"/>
</dbReference>